<feature type="coiled-coil region" evidence="1">
    <location>
        <begin position="11"/>
        <end position="38"/>
    </location>
</feature>
<protein>
    <submittedName>
        <fullName evidence="4">Uncharacterized protein</fullName>
    </submittedName>
</protein>
<dbReference type="EMBL" id="CP124755">
    <property type="protein sequence ID" value="WGZ90626.1"/>
    <property type="molecule type" value="Genomic_DNA"/>
</dbReference>
<reference evidence="4" key="2">
    <citation type="submission" date="2023-04" db="EMBL/GenBank/DDBJ databases">
        <authorList>
            <person name="Beletskiy A.V."/>
            <person name="Mardanov A.V."/>
            <person name="Ravin N.V."/>
        </authorList>
    </citation>
    <scope>NUCLEOTIDE SEQUENCE</scope>
    <source>
        <strain evidence="4">GKL-01</strain>
    </source>
</reference>
<evidence type="ECO:0000256" key="2">
    <source>
        <dbReference type="SAM" id="MobiDB-lite"/>
    </source>
</evidence>
<feature type="transmembrane region" description="Helical" evidence="3">
    <location>
        <begin position="42"/>
        <end position="61"/>
    </location>
</feature>
<reference evidence="4" key="1">
    <citation type="journal article" date="2023" name="Int. J. Mol. Sci.">
        <title>Metagenomics Revealed a New Genus 'Candidatus Thiocaldithrix dubininis' gen. nov., sp. nov. and a New Species 'Candidatus Thiothrix putei' sp. nov. in the Family Thiotrichaceae, Some Members of Which Have Traits of Both Na+- and H+-Motive Energetics.</title>
        <authorList>
            <person name="Ravin N.V."/>
            <person name="Muntyan M.S."/>
            <person name="Smolyakov D.D."/>
            <person name="Rudenko T.S."/>
            <person name="Beletsky A.V."/>
            <person name="Mardanov A.V."/>
            <person name="Grabovich M.Y."/>
        </authorList>
    </citation>
    <scope>NUCLEOTIDE SEQUENCE</scope>
    <source>
        <strain evidence="4">GKL-01</strain>
    </source>
</reference>
<dbReference type="AlphaFoldDB" id="A0AA95H9M4"/>
<sequence length="259" mass="28567">MDQQATANATVDAENLSLNAVEEELHQFEEKHSSVTRTLQMVVYPAMVAFIILAAYGFYLVQSLTTDVHRLADSIPKMYESVHAMNQSVHHNMSTISHVMTDMNTQVAKMTQSTQQMSTNMGDMTNSTQTMVNNIQQMNTSTQNIAASAYNMQRDMWAMNKSISGPMKMFNMFTPFGNDKTTPYVVPPPVVAPYNNMGYYNAMQMYTPTPTTATEAKAATPMIQSATETKTNTSTQPSSAVTPSTTNASDSQTTRVSSQ</sequence>
<organism evidence="4">
    <name type="scientific">Candidatus Thiocaldithrix dubininis</name>
    <dbReference type="NCBI Taxonomy" id="3080823"/>
    <lineage>
        <taxon>Bacteria</taxon>
        <taxon>Pseudomonadati</taxon>
        <taxon>Pseudomonadota</taxon>
        <taxon>Gammaproteobacteria</taxon>
        <taxon>Thiotrichales</taxon>
        <taxon>Thiotrichaceae</taxon>
        <taxon>Candidatus Thiocaldithrix</taxon>
    </lineage>
</organism>
<name>A0AA95H9M4_9GAMM</name>
<gene>
    <name evidence="4" type="ORF">QJT80_14215</name>
</gene>
<evidence type="ECO:0000256" key="3">
    <source>
        <dbReference type="SAM" id="Phobius"/>
    </source>
</evidence>
<keyword evidence="1" id="KW-0175">Coiled coil</keyword>
<dbReference type="Proteomes" id="UP001300672">
    <property type="component" value="Chromosome"/>
</dbReference>
<evidence type="ECO:0000256" key="1">
    <source>
        <dbReference type="SAM" id="Coils"/>
    </source>
</evidence>
<feature type="region of interest" description="Disordered" evidence="2">
    <location>
        <begin position="216"/>
        <end position="259"/>
    </location>
</feature>
<dbReference type="Gene3D" id="1.10.287.950">
    <property type="entry name" value="Methyl-accepting chemotaxis protein"/>
    <property type="match status" value="1"/>
</dbReference>
<accession>A0AA95H9M4</accession>
<dbReference type="SUPFAM" id="SSF58104">
    <property type="entry name" value="Methyl-accepting chemotaxis protein (MCP) signaling domain"/>
    <property type="match status" value="1"/>
</dbReference>
<keyword evidence="3" id="KW-0812">Transmembrane</keyword>
<keyword evidence="3" id="KW-1133">Transmembrane helix</keyword>
<dbReference type="KEGG" id="tdu:QJT80_14215"/>
<evidence type="ECO:0000313" key="4">
    <source>
        <dbReference type="EMBL" id="WGZ90626.1"/>
    </source>
</evidence>
<feature type="compositionally biased region" description="Polar residues" evidence="2">
    <location>
        <begin position="222"/>
        <end position="259"/>
    </location>
</feature>
<proteinExistence type="predicted"/>
<keyword evidence="3" id="KW-0472">Membrane</keyword>